<feature type="domain" description="Flavodoxin-like fold" evidence="8">
    <location>
        <begin position="5"/>
        <end position="216"/>
    </location>
</feature>
<keyword evidence="2 6" id="KW-0288">FMN</keyword>
<evidence type="ECO:0000259" key="8">
    <source>
        <dbReference type="Pfam" id="PF02525"/>
    </source>
</evidence>
<name>A0A250DLG0_9BURK</name>
<comment type="similarity">
    <text evidence="6">Belongs to the azoreductase type 1 family.</text>
</comment>
<feature type="binding site" evidence="6">
    <location>
        <position position="12"/>
    </location>
    <ligand>
        <name>FMN</name>
        <dbReference type="ChEBI" id="CHEBI:58210"/>
    </ligand>
</feature>
<dbReference type="GO" id="GO:0016652">
    <property type="term" value="F:oxidoreductase activity, acting on NAD(P)H as acceptor"/>
    <property type="evidence" value="ECO:0007669"/>
    <property type="project" value="UniProtKB-UniRule"/>
</dbReference>
<dbReference type="SUPFAM" id="SSF52218">
    <property type="entry name" value="Flavoproteins"/>
    <property type="match status" value="1"/>
</dbReference>
<dbReference type="EC" id="1.6.5.-" evidence="6"/>
<evidence type="ECO:0000313" key="9">
    <source>
        <dbReference type="EMBL" id="ATA54783.1"/>
    </source>
</evidence>
<comment type="subunit">
    <text evidence="6">Homodimer.</text>
</comment>
<dbReference type="InterPro" id="IPR003680">
    <property type="entry name" value="Flavodoxin_fold"/>
</dbReference>
<evidence type="ECO:0000256" key="3">
    <source>
        <dbReference type="ARBA" id="ARBA00023002"/>
    </source>
</evidence>
<dbReference type="Proteomes" id="UP000217154">
    <property type="component" value="Chromosome"/>
</dbReference>
<dbReference type="GO" id="GO:0016655">
    <property type="term" value="F:oxidoreductase activity, acting on NAD(P)H, quinone or similar compound as acceptor"/>
    <property type="evidence" value="ECO:0007669"/>
    <property type="project" value="InterPro"/>
</dbReference>
<evidence type="ECO:0000256" key="2">
    <source>
        <dbReference type="ARBA" id="ARBA00022643"/>
    </source>
</evidence>
<comment type="caution">
    <text evidence="6">Lacks conserved residue(s) required for the propagation of feature annotation.</text>
</comment>
<dbReference type="PANTHER" id="PTHR43741">
    <property type="entry name" value="FMN-DEPENDENT NADH-AZOREDUCTASE 1"/>
    <property type="match status" value="1"/>
</dbReference>
<reference evidence="9 10" key="1">
    <citation type="submission" date="2017-09" db="EMBL/GenBank/DDBJ databases">
        <title>The diverse metabolic capabilities of V. boronicumulans make it an excellent choice for continued studies on novel biodegradation.</title>
        <authorList>
            <person name="Sun S."/>
        </authorList>
    </citation>
    <scope>NUCLEOTIDE SEQUENCE [LARGE SCALE GENOMIC DNA]</scope>
    <source>
        <strain evidence="9 10">J1</strain>
    </source>
</reference>
<protein>
    <recommendedName>
        <fullName evidence="6">FMN dependent NADH:quinone oxidoreductase</fullName>
        <ecNumber evidence="6">1.6.5.-</ecNumber>
    </recommendedName>
    <alternativeName>
        <fullName evidence="6">Azo-dye reductase</fullName>
    </alternativeName>
    <alternativeName>
        <fullName evidence="6">FMN-dependent NADH-azo compound oxidoreductase</fullName>
    </alternativeName>
    <alternativeName>
        <fullName evidence="6">FMN-dependent NADH-azoreductase</fullName>
        <ecNumber evidence="6">1.7.1.17</ecNumber>
    </alternativeName>
</protein>
<dbReference type="KEGG" id="vbo:CKY39_17405"/>
<dbReference type="GO" id="GO:0009055">
    <property type="term" value="F:electron transfer activity"/>
    <property type="evidence" value="ECO:0007669"/>
    <property type="project" value="UniProtKB-UniRule"/>
</dbReference>
<feature type="binding site" evidence="6">
    <location>
        <begin position="25"/>
        <end position="27"/>
    </location>
    <ligand>
        <name>FMN</name>
        <dbReference type="ChEBI" id="CHEBI:58210"/>
    </ligand>
</feature>
<organism evidence="9 10">
    <name type="scientific">Variovorax boronicumulans</name>
    <dbReference type="NCBI Taxonomy" id="436515"/>
    <lineage>
        <taxon>Bacteria</taxon>
        <taxon>Pseudomonadati</taxon>
        <taxon>Pseudomonadota</taxon>
        <taxon>Betaproteobacteria</taxon>
        <taxon>Burkholderiales</taxon>
        <taxon>Comamonadaceae</taxon>
        <taxon>Variovorax</taxon>
    </lineage>
</organism>
<dbReference type="Gene3D" id="3.40.50.360">
    <property type="match status" value="1"/>
</dbReference>
<keyword evidence="4 6" id="KW-0520">NAD</keyword>
<dbReference type="PANTHER" id="PTHR43741:SF4">
    <property type="entry name" value="FMN-DEPENDENT NADH:QUINONE OXIDOREDUCTASE"/>
    <property type="match status" value="1"/>
</dbReference>
<comment type="cofactor">
    <cofactor evidence="6">
        <name>FMN</name>
        <dbReference type="ChEBI" id="CHEBI:58210"/>
    </cofactor>
    <text evidence="6">Binds 1 FMN per subunit.</text>
</comment>
<evidence type="ECO:0000256" key="6">
    <source>
        <dbReference type="HAMAP-Rule" id="MF_01216"/>
    </source>
</evidence>
<evidence type="ECO:0000313" key="10">
    <source>
        <dbReference type="Proteomes" id="UP000217154"/>
    </source>
</evidence>
<comment type="catalytic activity">
    <reaction evidence="6">
        <text>2 a quinone + NADH + H(+) = 2 a 1,4-benzosemiquinone + NAD(+)</text>
        <dbReference type="Rhea" id="RHEA:65952"/>
        <dbReference type="ChEBI" id="CHEBI:15378"/>
        <dbReference type="ChEBI" id="CHEBI:57540"/>
        <dbReference type="ChEBI" id="CHEBI:57945"/>
        <dbReference type="ChEBI" id="CHEBI:132124"/>
        <dbReference type="ChEBI" id="CHEBI:134225"/>
    </reaction>
</comment>
<dbReference type="GO" id="GO:0010181">
    <property type="term" value="F:FMN binding"/>
    <property type="evidence" value="ECO:0007669"/>
    <property type="project" value="UniProtKB-UniRule"/>
</dbReference>
<keyword evidence="3 6" id="KW-0560">Oxidoreductase</keyword>
<evidence type="ECO:0000256" key="4">
    <source>
        <dbReference type="ARBA" id="ARBA00023027"/>
    </source>
</evidence>
<evidence type="ECO:0000256" key="7">
    <source>
        <dbReference type="SAM" id="MobiDB-lite"/>
    </source>
</evidence>
<evidence type="ECO:0000256" key="1">
    <source>
        <dbReference type="ARBA" id="ARBA00022630"/>
    </source>
</evidence>
<comment type="function">
    <text evidence="6">Quinone reductase that provides resistance to thiol-specific stress caused by electrophilic quinones.</text>
</comment>
<dbReference type="InterPro" id="IPR023048">
    <property type="entry name" value="NADH:quinone_OxRdtase_FMN_depd"/>
</dbReference>
<feature type="region of interest" description="Disordered" evidence="7">
    <location>
        <begin position="1"/>
        <end position="22"/>
    </location>
</feature>
<proteinExistence type="inferred from homology"/>
<sequence>MTTTTLLHIDASPRSGRSGAVVHGSHSRRLSHHFVSTWQAARPHDEVIYRDFGIAPPQAVTGDWIHSAYTPAEAREPWMHEVLAESDTFIAELRRADVIVMGTPMYNYSAPATVKAWIDNIVRVGETFDMDPSLDDPYVPLLAERPRRTVLLTAHGSSGFGPGGMQAHLNFLVPGVKAALGLVGLREVHDIAVEHAEDRGDLLERSMAEALSGIEQLVRNLQAKVQAG</sequence>
<dbReference type="InterPro" id="IPR029039">
    <property type="entry name" value="Flavoprotein-like_sf"/>
</dbReference>
<evidence type="ECO:0000256" key="5">
    <source>
        <dbReference type="ARBA" id="ARBA00048542"/>
    </source>
</evidence>
<dbReference type="InterPro" id="IPR050104">
    <property type="entry name" value="FMN-dep_NADH:Q_OxRdtase_AzoR1"/>
</dbReference>
<dbReference type="Pfam" id="PF02525">
    <property type="entry name" value="Flavodoxin_2"/>
    <property type="match status" value="1"/>
</dbReference>
<keyword evidence="1 6" id="KW-0285">Flavoprotein</keyword>
<comment type="catalytic activity">
    <reaction evidence="5">
        <text>N,N-dimethyl-1,4-phenylenediamine + anthranilate + 2 NAD(+) = 2-(4-dimethylaminophenyl)diazenylbenzoate + 2 NADH + 2 H(+)</text>
        <dbReference type="Rhea" id="RHEA:55872"/>
        <dbReference type="ChEBI" id="CHEBI:15378"/>
        <dbReference type="ChEBI" id="CHEBI:15783"/>
        <dbReference type="ChEBI" id="CHEBI:16567"/>
        <dbReference type="ChEBI" id="CHEBI:57540"/>
        <dbReference type="ChEBI" id="CHEBI:57945"/>
        <dbReference type="ChEBI" id="CHEBI:71579"/>
        <dbReference type="EC" id="1.7.1.17"/>
    </reaction>
    <physiologicalReaction direction="right-to-left" evidence="5">
        <dbReference type="Rhea" id="RHEA:55874"/>
    </physiologicalReaction>
</comment>
<dbReference type="EMBL" id="CP023284">
    <property type="protein sequence ID" value="ATA54783.1"/>
    <property type="molecule type" value="Genomic_DNA"/>
</dbReference>
<accession>A0A250DLG0</accession>
<dbReference type="RefSeq" id="WP_095745321.1">
    <property type="nucleotide sequence ID" value="NZ_CP023284.1"/>
</dbReference>
<dbReference type="EC" id="1.7.1.17" evidence="6"/>
<comment type="function">
    <text evidence="6">Also exhibits azoreductase activity. Catalyzes the reductive cleavage of the azo bond in aromatic azo compounds to the corresponding amines.</text>
</comment>
<dbReference type="HAMAP" id="MF_01216">
    <property type="entry name" value="Azoreductase_type1"/>
    <property type="match status" value="1"/>
</dbReference>
<dbReference type="AlphaFoldDB" id="A0A250DLG0"/>
<gene>
    <name evidence="6" type="primary">azoR</name>
    <name evidence="9" type="ORF">CKY39_17405</name>
</gene>